<dbReference type="GO" id="GO:0007214">
    <property type="term" value="P:gamma-aminobutyric acid signaling pathway"/>
    <property type="evidence" value="ECO:0000318"/>
    <property type="project" value="GO_Central"/>
</dbReference>
<dbReference type="RefSeq" id="XP_002109202.1">
    <property type="nucleotide sequence ID" value="XM_002109166.1"/>
</dbReference>
<dbReference type="Proteomes" id="UP000009022">
    <property type="component" value="Unassembled WGS sequence"/>
</dbReference>
<evidence type="ECO:0000256" key="13">
    <source>
        <dbReference type="SAM" id="SignalP"/>
    </source>
</evidence>
<comment type="subcellular location">
    <subcellularLocation>
        <location evidence="1">Cell membrane</location>
        <topology evidence="1">Multi-pass membrane protein</topology>
    </subcellularLocation>
</comment>
<dbReference type="GO" id="GO:0004965">
    <property type="term" value="F:G protein-coupled GABA receptor activity"/>
    <property type="evidence" value="ECO:0000318"/>
    <property type="project" value="GO_Central"/>
</dbReference>
<dbReference type="SUPFAM" id="SSF53822">
    <property type="entry name" value="Periplasmic binding protein-like I"/>
    <property type="match status" value="1"/>
</dbReference>
<dbReference type="PhylomeDB" id="B3RMZ8"/>
<evidence type="ECO:0000256" key="3">
    <source>
        <dbReference type="ARBA" id="ARBA00022692"/>
    </source>
</evidence>
<dbReference type="FunFam" id="3.40.50.2300:FF:000063">
    <property type="entry name" value="Gamma-aminobutyric acid type B receptor subunit"/>
    <property type="match status" value="1"/>
</dbReference>
<feature type="transmembrane region" description="Helical" evidence="12">
    <location>
        <begin position="543"/>
        <end position="562"/>
    </location>
</feature>
<keyword evidence="10" id="KW-0807">Transducer</keyword>
<evidence type="ECO:0000256" key="2">
    <source>
        <dbReference type="ARBA" id="ARBA00022475"/>
    </source>
</evidence>
<dbReference type="CDD" id="cd06366">
    <property type="entry name" value="PBP1_GABAb_receptor"/>
    <property type="match status" value="1"/>
</dbReference>
<evidence type="ECO:0000256" key="8">
    <source>
        <dbReference type="ARBA" id="ARBA00023170"/>
    </source>
</evidence>
<dbReference type="CTD" id="6750417"/>
<keyword evidence="6" id="KW-0297">G-protein coupled receptor</keyword>
<feature type="transmembrane region" description="Helical" evidence="12">
    <location>
        <begin position="503"/>
        <end position="523"/>
    </location>
</feature>
<organism evidence="15 16">
    <name type="scientific">Trichoplax adhaerens</name>
    <name type="common">Trichoplax reptans</name>
    <dbReference type="NCBI Taxonomy" id="10228"/>
    <lineage>
        <taxon>Eukaryota</taxon>
        <taxon>Metazoa</taxon>
        <taxon>Placozoa</taxon>
        <taxon>Uniplacotomia</taxon>
        <taxon>Trichoplacea</taxon>
        <taxon>Trichoplacidae</taxon>
        <taxon>Trichoplax</taxon>
    </lineage>
</organism>
<evidence type="ECO:0000256" key="1">
    <source>
        <dbReference type="ARBA" id="ARBA00004651"/>
    </source>
</evidence>
<evidence type="ECO:0000256" key="11">
    <source>
        <dbReference type="ARBA" id="ARBA00073785"/>
    </source>
</evidence>
<keyword evidence="9" id="KW-0325">Glycoprotein</keyword>
<keyword evidence="5 12" id="KW-1133">Transmembrane helix</keyword>
<dbReference type="PANTHER" id="PTHR10519">
    <property type="entry name" value="GABA-B RECEPTOR"/>
    <property type="match status" value="1"/>
</dbReference>
<dbReference type="InParanoid" id="B3RMZ8"/>
<dbReference type="KEGG" id="tad:TRIADDRAFT_52983"/>
<evidence type="ECO:0000313" key="15">
    <source>
        <dbReference type="EMBL" id="EDV27368.1"/>
    </source>
</evidence>
<keyword evidence="7 12" id="KW-0472">Membrane</keyword>
<keyword evidence="16" id="KW-1185">Reference proteome</keyword>
<dbReference type="GO" id="GO:0038039">
    <property type="term" value="C:G protein-coupled receptor heterodimeric complex"/>
    <property type="evidence" value="ECO:0000318"/>
    <property type="project" value="GO_Central"/>
</dbReference>
<dbReference type="InterPro" id="IPR028082">
    <property type="entry name" value="Peripla_BP_I"/>
</dbReference>
<evidence type="ECO:0000256" key="10">
    <source>
        <dbReference type="ARBA" id="ARBA00023224"/>
    </source>
</evidence>
<keyword evidence="4 13" id="KW-0732">Signal</keyword>
<evidence type="ECO:0000256" key="4">
    <source>
        <dbReference type="ARBA" id="ARBA00022729"/>
    </source>
</evidence>
<proteinExistence type="predicted"/>
<keyword evidence="8" id="KW-0675">Receptor</keyword>
<gene>
    <name evidence="15" type="ORF">TRIADDRAFT_52983</name>
</gene>
<evidence type="ECO:0000256" key="5">
    <source>
        <dbReference type="ARBA" id="ARBA00022989"/>
    </source>
</evidence>
<dbReference type="EMBL" id="DS985242">
    <property type="protein sequence ID" value="EDV27368.1"/>
    <property type="molecule type" value="Genomic_DNA"/>
</dbReference>
<keyword evidence="2" id="KW-1003">Cell membrane</keyword>
<evidence type="ECO:0000313" key="16">
    <source>
        <dbReference type="Proteomes" id="UP000009022"/>
    </source>
</evidence>
<dbReference type="PRINTS" id="PR01177">
    <property type="entry name" value="GABAB1RECPTR"/>
</dbReference>
<dbReference type="AlphaFoldDB" id="B3RMZ8"/>
<dbReference type="InterPro" id="IPR001828">
    <property type="entry name" value="ANF_lig-bd_rcpt"/>
</dbReference>
<dbReference type="SMR" id="B3RMZ8"/>
<feature type="transmembrane region" description="Helical" evidence="12">
    <location>
        <begin position="684"/>
        <end position="701"/>
    </location>
</feature>
<dbReference type="InterPro" id="IPR017978">
    <property type="entry name" value="GPCR_3_C"/>
</dbReference>
<protein>
    <recommendedName>
        <fullName evidence="11">Gamma-aminobutyric acid type B receptor subunit 2</fullName>
    </recommendedName>
</protein>
<evidence type="ECO:0000256" key="12">
    <source>
        <dbReference type="SAM" id="Phobius"/>
    </source>
</evidence>
<feature type="signal peptide" evidence="13">
    <location>
        <begin position="1"/>
        <end position="26"/>
    </location>
</feature>
<evidence type="ECO:0000256" key="9">
    <source>
        <dbReference type="ARBA" id="ARBA00023180"/>
    </source>
</evidence>
<dbReference type="HOGENOM" id="CLU_005240_2_0_1"/>
<dbReference type="PRINTS" id="PR01176">
    <property type="entry name" value="GABABRECEPTR"/>
</dbReference>
<dbReference type="PANTHER" id="PTHR10519:SF78">
    <property type="entry name" value="G-PROTEIN COUPLED RECEPTORS FAMILY 3 PROFILE DOMAIN-CONTAINING PROTEIN"/>
    <property type="match status" value="1"/>
</dbReference>
<evidence type="ECO:0000256" key="7">
    <source>
        <dbReference type="ARBA" id="ARBA00023136"/>
    </source>
</evidence>
<name>B3RMZ8_TRIAD</name>
<keyword evidence="3 12" id="KW-0812">Transmembrane</keyword>
<dbReference type="InterPro" id="IPR002455">
    <property type="entry name" value="GPCR3_GABA-B"/>
</dbReference>
<dbReference type="OMA" id="EPQKIMI"/>
<evidence type="ECO:0000259" key="14">
    <source>
        <dbReference type="PROSITE" id="PS50259"/>
    </source>
</evidence>
<feature type="transmembrane region" description="Helical" evidence="12">
    <location>
        <begin position="583"/>
        <end position="603"/>
    </location>
</feature>
<feature type="transmembrane region" description="Helical" evidence="12">
    <location>
        <begin position="462"/>
        <end position="483"/>
    </location>
</feature>
<sequence>MIRTYPNLIIAVVIVLFGLPHQWSSANQNIARDLYIGGLFPLNDSEWVGTNRILLATQLAIQHVNEDPTLLPDYNLKLIWNGTKSSVPYGLKILYEYVYHAPKKIMLLGSGYSSVTEPIAETSKLWNLVQFSYGATSPSLSDKKKFPFFLRTIPSDASMNGPRVALLKALQWKKVGLIYQSENIFAVTMEELIKLLKIEGISVLASTVFTNNPKNQIEQLKASDARIIIASFYEKEGRKVMCEAYHQGLKGQKYVWIFLGWLSGYWWNHDVNTGTSNCTREQMIEMVDGHLATDTVSFFQSENGISPIQGQNVQEYMIERNITLMEDHESYGYSNFAYDAIYAMALALNETHNEMQPNQWLTDFSYDNHQMAQTLIRNCYKVNFTGITGPVEFDSKGDRIGVDSITQLRYSNGKPKKVIIGFYYAATSILQWSNNSISWPNGKKPQDSTVMIRSLEYVSTPIYIVMCVLTSFGIVVALIFLFINNYYRKNSFIKISSPRLNNIILVGSVLLYSTVYVLGLTSGDASKTSQAGSKFSTVCVVKTWLPVFGFTLGFGALFAKTYRVYKIFKNKKLKLSLWALTDTHLLGGVCLLLLADIVLLSVWQGVDPLQRVTKDLAEKPILNDSDAVRIPVIELCASRDFSIWLTILYTYKGLLLIGGIYLAWETRKVSIPALNDSRYIGASVYNVVILCAICIPLSTVLEDYPSAAFILMSVFIIFCTTATLFLVFIPKITELKRINVPETITYPNMPITECGSSIYPHRMTSFKEADLLSKVTRLEASLHRKNNTIDELRRLLNKKDKPSAIENINCVTDYTDYDDTTDHETGCVSPQILMD</sequence>
<dbReference type="Gene3D" id="3.40.50.2300">
    <property type="match status" value="2"/>
</dbReference>
<reference evidence="15 16" key="1">
    <citation type="journal article" date="2008" name="Nature">
        <title>The Trichoplax genome and the nature of placozoans.</title>
        <authorList>
            <person name="Srivastava M."/>
            <person name="Begovic E."/>
            <person name="Chapman J."/>
            <person name="Putnam N.H."/>
            <person name="Hellsten U."/>
            <person name="Kawashima T."/>
            <person name="Kuo A."/>
            <person name="Mitros T."/>
            <person name="Salamov A."/>
            <person name="Carpenter M.L."/>
            <person name="Signorovitch A.Y."/>
            <person name="Moreno M.A."/>
            <person name="Kamm K."/>
            <person name="Grimwood J."/>
            <person name="Schmutz J."/>
            <person name="Shapiro H."/>
            <person name="Grigoriev I.V."/>
            <person name="Buss L.W."/>
            <person name="Schierwater B."/>
            <person name="Dellaporta S.L."/>
            <person name="Rokhsar D.S."/>
        </authorList>
    </citation>
    <scope>NUCLEOTIDE SEQUENCE [LARGE SCALE GENOMIC DNA]</scope>
    <source>
        <strain evidence="15 16">Grell-BS-1999</strain>
    </source>
</reference>
<dbReference type="eggNOG" id="KOG1055">
    <property type="taxonomic scope" value="Eukaryota"/>
</dbReference>
<feature type="domain" description="G-protein coupled receptors family 3 profile" evidence="14">
    <location>
        <begin position="532"/>
        <end position="732"/>
    </location>
</feature>
<dbReference type="Pfam" id="PF01094">
    <property type="entry name" value="ANF_receptor"/>
    <property type="match status" value="1"/>
</dbReference>
<dbReference type="Pfam" id="PF00003">
    <property type="entry name" value="7tm_3"/>
    <property type="match status" value="1"/>
</dbReference>
<dbReference type="CDD" id="cd15047">
    <property type="entry name" value="7tmC_GABA-B-like"/>
    <property type="match status" value="1"/>
</dbReference>
<evidence type="ECO:0000256" key="6">
    <source>
        <dbReference type="ARBA" id="ARBA00023040"/>
    </source>
</evidence>
<dbReference type="FunCoup" id="B3RMZ8">
    <property type="interactions" value="593"/>
</dbReference>
<dbReference type="OrthoDB" id="17569at2759"/>
<feature type="chain" id="PRO_5002798174" description="Gamma-aminobutyric acid type B receptor subunit 2" evidence="13">
    <location>
        <begin position="27"/>
        <end position="835"/>
    </location>
</feature>
<accession>B3RMZ8</accession>
<feature type="transmembrane region" description="Helical" evidence="12">
    <location>
        <begin position="641"/>
        <end position="664"/>
    </location>
</feature>
<feature type="transmembrane region" description="Helical" evidence="12">
    <location>
        <begin position="707"/>
        <end position="729"/>
    </location>
</feature>
<dbReference type="PROSITE" id="PS50259">
    <property type="entry name" value="G_PROTEIN_RECEP_F3_4"/>
    <property type="match status" value="1"/>
</dbReference>
<dbReference type="GeneID" id="6750417"/>
<dbReference type="STRING" id="10228.B3RMZ8"/>